<protein>
    <submittedName>
        <fullName evidence="1">Uncharacterized protein</fullName>
    </submittedName>
</protein>
<dbReference type="EMBL" id="LAZR01000145">
    <property type="protein sequence ID" value="KKN86644.1"/>
    <property type="molecule type" value="Genomic_DNA"/>
</dbReference>
<proteinExistence type="predicted"/>
<evidence type="ECO:0000313" key="1">
    <source>
        <dbReference type="EMBL" id="KKN86644.1"/>
    </source>
</evidence>
<gene>
    <name evidence="1" type="ORF">LCGC14_0266070</name>
</gene>
<dbReference type="AlphaFoldDB" id="A0A0F9U4T2"/>
<reference evidence="1" key="1">
    <citation type="journal article" date="2015" name="Nature">
        <title>Complex archaea that bridge the gap between prokaryotes and eukaryotes.</title>
        <authorList>
            <person name="Spang A."/>
            <person name="Saw J.H."/>
            <person name="Jorgensen S.L."/>
            <person name="Zaremba-Niedzwiedzka K."/>
            <person name="Martijn J."/>
            <person name="Lind A.E."/>
            <person name="van Eijk R."/>
            <person name="Schleper C."/>
            <person name="Guy L."/>
            <person name="Ettema T.J."/>
        </authorList>
    </citation>
    <scope>NUCLEOTIDE SEQUENCE</scope>
</reference>
<sequence length="32" mass="3581">MALRGYLVQIGGDRNLVIEIVTKLYCESSNKP</sequence>
<comment type="caution">
    <text evidence="1">The sequence shown here is derived from an EMBL/GenBank/DDBJ whole genome shotgun (WGS) entry which is preliminary data.</text>
</comment>
<organism evidence="1">
    <name type="scientific">marine sediment metagenome</name>
    <dbReference type="NCBI Taxonomy" id="412755"/>
    <lineage>
        <taxon>unclassified sequences</taxon>
        <taxon>metagenomes</taxon>
        <taxon>ecological metagenomes</taxon>
    </lineage>
</organism>
<accession>A0A0F9U4T2</accession>
<name>A0A0F9U4T2_9ZZZZ</name>